<keyword evidence="6" id="KW-1185">Reference proteome</keyword>
<dbReference type="AlphaFoldDB" id="A0A918JK63"/>
<feature type="domain" description="Leucine-binding protein" evidence="4">
    <location>
        <begin position="32"/>
        <end position="366"/>
    </location>
</feature>
<dbReference type="InterPro" id="IPR051010">
    <property type="entry name" value="BCAA_transport"/>
</dbReference>
<reference evidence="5" key="1">
    <citation type="journal article" date="2014" name="Int. J. Syst. Evol. Microbiol.">
        <title>Complete genome sequence of Corynebacterium casei LMG S-19264T (=DSM 44701T), isolated from a smear-ripened cheese.</title>
        <authorList>
            <consortium name="US DOE Joint Genome Institute (JGI-PGF)"/>
            <person name="Walter F."/>
            <person name="Albersmeier A."/>
            <person name="Kalinowski J."/>
            <person name="Ruckert C."/>
        </authorList>
    </citation>
    <scope>NUCLEOTIDE SEQUENCE</scope>
    <source>
        <strain evidence="5">KCTC 23732</strain>
    </source>
</reference>
<dbReference type="SUPFAM" id="SSF53822">
    <property type="entry name" value="Periplasmic binding protein-like I"/>
    <property type="match status" value="1"/>
</dbReference>
<gene>
    <name evidence="5" type="ORF">GCM10011450_14210</name>
</gene>
<dbReference type="EMBL" id="BMYS01000008">
    <property type="protein sequence ID" value="GGW85419.1"/>
    <property type="molecule type" value="Genomic_DNA"/>
</dbReference>
<comment type="caution">
    <text evidence="5">The sequence shown here is derived from an EMBL/GenBank/DDBJ whole genome shotgun (WGS) entry which is preliminary data.</text>
</comment>
<dbReference type="Gene3D" id="3.40.50.2300">
    <property type="match status" value="2"/>
</dbReference>
<organism evidence="5 6">
    <name type="scientific">Advenella faeciporci</name>
    <dbReference type="NCBI Taxonomy" id="797535"/>
    <lineage>
        <taxon>Bacteria</taxon>
        <taxon>Pseudomonadati</taxon>
        <taxon>Pseudomonadota</taxon>
        <taxon>Betaproteobacteria</taxon>
        <taxon>Burkholderiales</taxon>
        <taxon>Alcaligenaceae</taxon>
    </lineage>
</organism>
<name>A0A918JK63_9BURK</name>
<evidence type="ECO:0000256" key="1">
    <source>
        <dbReference type="ARBA" id="ARBA00010062"/>
    </source>
</evidence>
<proteinExistence type="inferred from homology"/>
<dbReference type="PANTHER" id="PTHR30483:SF6">
    <property type="entry name" value="PERIPLASMIC BINDING PROTEIN OF ABC TRANSPORTER FOR NATURAL AMINO ACIDS"/>
    <property type="match status" value="1"/>
</dbReference>
<reference evidence="5" key="2">
    <citation type="submission" date="2020-09" db="EMBL/GenBank/DDBJ databases">
        <authorList>
            <person name="Sun Q."/>
            <person name="Kim S."/>
        </authorList>
    </citation>
    <scope>NUCLEOTIDE SEQUENCE</scope>
    <source>
        <strain evidence="5">KCTC 23732</strain>
    </source>
</reference>
<accession>A0A918JK63</accession>
<keyword evidence="2 3" id="KW-0732">Signal</keyword>
<comment type="similarity">
    <text evidence="1">Belongs to the leucine-binding protein family.</text>
</comment>
<feature type="chain" id="PRO_5037805174" evidence="3">
    <location>
        <begin position="27"/>
        <end position="374"/>
    </location>
</feature>
<dbReference type="InterPro" id="IPR028081">
    <property type="entry name" value="Leu-bd"/>
</dbReference>
<dbReference type="PANTHER" id="PTHR30483">
    <property type="entry name" value="LEUCINE-SPECIFIC-BINDING PROTEIN"/>
    <property type="match status" value="1"/>
</dbReference>
<sequence>MYKHRKITSFISGLALLGAVSMSASAQSGPYVVGTLFPMSGPNAEAGSIYTNAVQLAFDHIKEDKLLKGNVEIKSADSLGTPQGGAIGMSRLTSVDKAVYTLVGFTGVSKAAAPIGQRAKAMMINGGAVGPDLASLSPYFWNIIPLANQEVKFLIPWLSENNIKKISVIYVDDALGQGILQELKKGLPETGGTVTSAYSVPPDLQQFSSIIAKLRSDQPDAIYIASPNISQIGHIIKQVRDGGIKHQLLTYGAANFPSISKLPESEGLIFTSQGADWKSDQPIMKRFVESWREKFKTEPTTYGLNYYNGGLLFGYLAKGLEEAGKPVTGDTLVEELKRVGKFDLAGGEATFHDGTVTAAMQINKITNGVTEKIK</sequence>
<feature type="signal peptide" evidence="3">
    <location>
        <begin position="1"/>
        <end position="26"/>
    </location>
</feature>
<dbReference type="Proteomes" id="UP000608345">
    <property type="component" value="Unassembled WGS sequence"/>
</dbReference>
<evidence type="ECO:0000256" key="2">
    <source>
        <dbReference type="ARBA" id="ARBA00022729"/>
    </source>
</evidence>
<evidence type="ECO:0000313" key="5">
    <source>
        <dbReference type="EMBL" id="GGW85419.1"/>
    </source>
</evidence>
<evidence type="ECO:0000256" key="3">
    <source>
        <dbReference type="SAM" id="SignalP"/>
    </source>
</evidence>
<evidence type="ECO:0000313" key="6">
    <source>
        <dbReference type="Proteomes" id="UP000608345"/>
    </source>
</evidence>
<dbReference type="Pfam" id="PF13458">
    <property type="entry name" value="Peripla_BP_6"/>
    <property type="match status" value="1"/>
</dbReference>
<dbReference type="InterPro" id="IPR028082">
    <property type="entry name" value="Peripla_BP_I"/>
</dbReference>
<protein>
    <submittedName>
        <fullName evidence="5">ABC transporter substrate-binding protein</fullName>
    </submittedName>
</protein>
<dbReference type="RefSeq" id="WP_189384800.1">
    <property type="nucleotide sequence ID" value="NZ_BAABFY010000003.1"/>
</dbReference>
<evidence type="ECO:0000259" key="4">
    <source>
        <dbReference type="Pfam" id="PF13458"/>
    </source>
</evidence>